<accession>A0ABT3BL32</accession>
<organism evidence="1 2">
    <name type="scientific">Roseobacter sinensis</name>
    <dbReference type="NCBI Taxonomy" id="2931391"/>
    <lineage>
        <taxon>Bacteria</taxon>
        <taxon>Pseudomonadati</taxon>
        <taxon>Pseudomonadota</taxon>
        <taxon>Alphaproteobacteria</taxon>
        <taxon>Rhodobacterales</taxon>
        <taxon>Roseobacteraceae</taxon>
        <taxon>Roseobacter</taxon>
    </lineage>
</organism>
<dbReference type="Proteomes" id="UP001208690">
    <property type="component" value="Unassembled WGS sequence"/>
</dbReference>
<evidence type="ECO:0000313" key="2">
    <source>
        <dbReference type="Proteomes" id="UP001208690"/>
    </source>
</evidence>
<dbReference type="RefSeq" id="WP_263846145.1">
    <property type="nucleotide sequence ID" value="NZ_JALIEB010000023.1"/>
</dbReference>
<dbReference type="EMBL" id="JALIEB010000023">
    <property type="protein sequence ID" value="MCV3273938.1"/>
    <property type="molecule type" value="Genomic_DNA"/>
</dbReference>
<gene>
    <name evidence="1" type="ORF">MUB52_21090</name>
</gene>
<proteinExistence type="predicted"/>
<sequence length="50" mass="5546">MPDQLALRGTALLRALMCGHAEVTCILLWERIIGPEIAFDLAMNGRFVAF</sequence>
<evidence type="ECO:0000313" key="1">
    <source>
        <dbReference type="EMBL" id="MCV3273938.1"/>
    </source>
</evidence>
<keyword evidence="2" id="KW-1185">Reference proteome</keyword>
<protein>
    <submittedName>
        <fullName evidence="1">Uncharacterized protein</fullName>
    </submittedName>
</protein>
<reference evidence="1 2" key="1">
    <citation type="submission" date="2022-04" db="EMBL/GenBank/DDBJ databases">
        <title>Roseobacter sp. WL0113 is a bacterium isolated from neritic sediment.</title>
        <authorList>
            <person name="Wang L."/>
            <person name="He W."/>
            <person name="Zhang D.-F."/>
        </authorList>
    </citation>
    <scope>NUCLEOTIDE SEQUENCE [LARGE SCALE GENOMIC DNA]</scope>
    <source>
        <strain evidence="1 2">WL0113</strain>
    </source>
</reference>
<name>A0ABT3BL32_9RHOB</name>
<comment type="caution">
    <text evidence="1">The sequence shown here is derived from an EMBL/GenBank/DDBJ whole genome shotgun (WGS) entry which is preliminary data.</text>
</comment>